<dbReference type="AlphaFoldDB" id="A0A8B6G4Q2"/>
<dbReference type="OrthoDB" id="6121759at2759"/>
<proteinExistence type="predicted"/>
<keyword evidence="2" id="KW-0472">Membrane</keyword>
<keyword evidence="2" id="KW-1133">Transmembrane helix</keyword>
<keyword evidence="2" id="KW-0812">Transmembrane</keyword>
<dbReference type="Proteomes" id="UP000596742">
    <property type="component" value="Unassembled WGS sequence"/>
</dbReference>
<feature type="transmembrane region" description="Helical" evidence="2">
    <location>
        <begin position="314"/>
        <end position="338"/>
    </location>
</feature>
<feature type="region of interest" description="Disordered" evidence="1">
    <location>
        <begin position="377"/>
        <end position="400"/>
    </location>
</feature>
<keyword evidence="5" id="KW-1185">Reference proteome</keyword>
<feature type="compositionally biased region" description="Basic and acidic residues" evidence="1">
    <location>
        <begin position="378"/>
        <end position="388"/>
    </location>
</feature>
<name>A0A8B6G4Q2_MYTGA</name>
<protein>
    <submittedName>
        <fullName evidence="4">Uncharacterized protein</fullName>
    </submittedName>
</protein>
<keyword evidence="3" id="KW-0732">Signal</keyword>
<accession>A0A8B6G4Q2</accession>
<evidence type="ECO:0000313" key="4">
    <source>
        <dbReference type="EMBL" id="VDI58538.1"/>
    </source>
</evidence>
<feature type="signal peptide" evidence="3">
    <location>
        <begin position="1"/>
        <end position="24"/>
    </location>
</feature>
<organism evidence="4 5">
    <name type="scientific">Mytilus galloprovincialis</name>
    <name type="common">Mediterranean mussel</name>
    <dbReference type="NCBI Taxonomy" id="29158"/>
    <lineage>
        <taxon>Eukaryota</taxon>
        <taxon>Metazoa</taxon>
        <taxon>Spiralia</taxon>
        <taxon>Lophotrochozoa</taxon>
        <taxon>Mollusca</taxon>
        <taxon>Bivalvia</taxon>
        <taxon>Autobranchia</taxon>
        <taxon>Pteriomorphia</taxon>
        <taxon>Mytilida</taxon>
        <taxon>Mytiloidea</taxon>
        <taxon>Mytilidae</taxon>
        <taxon>Mytilinae</taxon>
        <taxon>Mytilus</taxon>
    </lineage>
</organism>
<gene>
    <name evidence="4" type="ORF">MGAL_10B067468</name>
</gene>
<evidence type="ECO:0000256" key="2">
    <source>
        <dbReference type="SAM" id="Phobius"/>
    </source>
</evidence>
<sequence>MKFYDKLVDIIIFLFIVIISSTDASCSFPSEISGVWHSAHKGALTFNDTHLNGYPIYMSVAVQSLNFSCEESSGDYYMLKATETAFIFNNDIRAYLCLYLKRISEYKYYYQLGTTVDLTNNDHIKGTLEGSTVVMSDVCNRATPYEDSTYIVLVKDGAPASGMGEATCSNALLANYGSVSITAASGASCTSTTFDGCTVKTGQTYTYDGGCSTIPFSSSGNFVCMKSVTSNGYAYLSVWNNDTSVANGDYQFSCLVISQSSSGTTTYATEVPNYCSDTTQTSTALPSGATEGNIYVFSSQTETCATIVEGQSNAVFYATIFFGALTLIAVTVLIVVLLKTKGCPKCCCPPCSCCRPCPSCPSCPSCSCFRCKSCKRNKVGDSGEHDPESGEYTQDDGRPDDVANTIFRLPPFDAFKPKRPIPIGPVVEASIMPLPKVEPLYARYTDNRIKRTASMRSIGSIFSFKMKF</sequence>
<evidence type="ECO:0000313" key="5">
    <source>
        <dbReference type="Proteomes" id="UP000596742"/>
    </source>
</evidence>
<evidence type="ECO:0000256" key="3">
    <source>
        <dbReference type="SAM" id="SignalP"/>
    </source>
</evidence>
<dbReference type="EMBL" id="UYJE01007855">
    <property type="protein sequence ID" value="VDI58538.1"/>
    <property type="molecule type" value="Genomic_DNA"/>
</dbReference>
<evidence type="ECO:0000256" key="1">
    <source>
        <dbReference type="SAM" id="MobiDB-lite"/>
    </source>
</evidence>
<feature type="chain" id="PRO_5032612537" evidence="3">
    <location>
        <begin position="25"/>
        <end position="468"/>
    </location>
</feature>
<reference evidence="4" key="1">
    <citation type="submission" date="2018-11" db="EMBL/GenBank/DDBJ databases">
        <authorList>
            <person name="Alioto T."/>
            <person name="Alioto T."/>
        </authorList>
    </citation>
    <scope>NUCLEOTIDE SEQUENCE</scope>
</reference>
<comment type="caution">
    <text evidence="4">The sequence shown here is derived from an EMBL/GenBank/DDBJ whole genome shotgun (WGS) entry which is preliminary data.</text>
</comment>